<organism evidence="1">
    <name type="scientific">Streptomyces avermitilis</name>
    <dbReference type="NCBI Taxonomy" id="33903"/>
    <lineage>
        <taxon>Bacteria</taxon>
        <taxon>Bacillati</taxon>
        <taxon>Actinomycetota</taxon>
        <taxon>Actinomycetes</taxon>
        <taxon>Kitasatosporales</taxon>
        <taxon>Streptomycetaceae</taxon>
        <taxon>Streptomyces</taxon>
    </lineage>
</organism>
<reference evidence="1" key="1">
    <citation type="submission" date="2019-04" db="EMBL/GenBank/DDBJ databases">
        <title>Draft genome sequences of Streptomyces avermitilis MC3.</title>
        <authorList>
            <person name="Komaki H."/>
            <person name="Tamura T."/>
            <person name="Hosoyama A."/>
        </authorList>
    </citation>
    <scope>NUCLEOTIDE SEQUENCE</scope>
    <source>
        <strain evidence="1">MC3</strain>
    </source>
</reference>
<dbReference type="AlphaFoldDB" id="A0A499VPT4"/>
<evidence type="ECO:0000313" key="1">
    <source>
        <dbReference type="EMBL" id="BBJ48337.1"/>
    </source>
</evidence>
<name>A0A499VPT4_STRAX</name>
<gene>
    <name evidence="1" type="ORF">SAVMC3_09660</name>
</gene>
<sequence length="231" mass="24993">MSGEFGVGAGEVDAREAAHGAVPAVAPDQPPGAHGAGGSADEHAVAGVFERGDLHSATHRYAESRDMVGEQLFQLTLRHQPRSVGRGVRGEVGIGPVHEVGVEDHPREVPGEPRVGRSPALTGCPVVDHAGERSHPLEHLSLHLFGGRQQAAAVECLGRRHVDRLRLHRLVRLGPSLEYLHRRPGERQLRGEHEAHRPGADHGHVHILVHIHVHEQCSIYERCSCQVIVVG</sequence>
<dbReference type="EMBL" id="AP019621">
    <property type="protein sequence ID" value="BBJ48337.1"/>
    <property type="molecule type" value="Genomic_DNA"/>
</dbReference>
<accession>A0A499VPT4</accession>
<protein>
    <submittedName>
        <fullName evidence="1">Uncharacterized protein</fullName>
    </submittedName>
</protein>
<proteinExistence type="predicted"/>